<dbReference type="PANTHER" id="PTHR31168:SF30">
    <property type="entry name" value="DUF599 DOMAIN-CONTAINING PROTEIN"/>
    <property type="match status" value="1"/>
</dbReference>
<evidence type="ECO:0008006" key="3">
    <source>
        <dbReference type="Google" id="ProtNLM"/>
    </source>
</evidence>
<feature type="transmembrane region" description="Helical" evidence="1">
    <location>
        <begin position="118"/>
        <end position="146"/>
    </location>
</feature>
<dbReference type="AlphaFoldDB" id="A0A4Y1RBV7"/>
<evidence type="ECO:0000313" key="2">
    <source>
        <dbReference type="EMBL" id="BBH01721.1"/>
    </source>
</evidence>
<organism evidence="2">
    <name type="scientific">Prunus dulcis</name>
    <name type="common">Almond</name>
    <name type="synonym">Amygdalus dulcis</name>
    <dbReference type="NCBI Taxonomy" id="3755"/>
    <lineage>
        <taxon>Eukaryota</taxon>
        <taxon>Viridiplantae</taxon>
        <taxon>Streptophyta</taxon>
        <taxon>Embryophyta</taxon>
        <taxon>Tracheophyta</taxon>
        <taxon>Spermatophyta</taxon>
        <taxon>Magnoliopsida</taxon>
        <taxon>eudicotyledons</taxon>
        <taxon>Gunneridae</taxon>
        <taxon>Pentapetalae</taxon>
        <taxon>rosids</taxon>
        <taxon>fabids</taxon>
        <taxon>Rosales</taxon>
        <taxon>Rosaceae</taxon>
        <taxon>Amygdaloideae</taxon>
        <taxon>Amygdaleae</taxon>
        <taxon>Prunus</taxon>
    </lineage>
</organism>
<proteinExistence type="predicted"/>
<accession>A0A4Y1RBV7</accession>
<dbReference type="Pfam" id="PF04654">
    <property type="entry name" value="DUF599"/>
    <property type="match status" value="1"/>
</dbReference>
<gene>
    <name evidence="2" type="ORF">Prudu_012085</name>
</gene>
<reference evidence="2" key="1">
    <citation type="journal article" date="2019" name="Science">
        <title>Mutation of a bHLH transcription factor allowed almond domestication.</title>
        <authorList>
            <person name="Sanchez-Perez R."/>
            <person name="Pavan S."/>
            <person name="Mazzeo R."/>
            <person name="Moldovan C."/>
            <person name="Aiese Cigliano R."/>
            <person name="Del Cueto J."/>
            <person name="Ricciardi F."/>
            <person name="Lotti C."/>
            <person name="Ricciardi L."/>
            <person name="Dicenta F."/>
            <person name="Lopez-Marques R.L."/>
            <person name="Lindberg Moller B."/>
        </authorList>
    </citation>
    <scope>NUCLEOTIDE SEQUENCE</scope>
</reference>
<feature type="transmembrane region" description="Helical" evidence="1">
    <location>
        <begin position="61"/>
        <end position="83"/>
    </location>
</feature>
<evidence type="ECO:0000256" key="1">
    <source>
        <dbReference type="SAM" id="Phobius"/>
    </source>
</evidence>
<keyword evidence="1" id="KW-1133">Transmembrane helix</keyword>
<sequence>MLQRPVRNSNLLHHNSGEFLSFNLFSLELSDWAWIGSSSHNIFMSSITYGDTSPAIISIKYISILACFLLALASFLHCIRNFVHANFLISMPDSDIPLAHVEKAVISGGLFWTLGLRAIYFATTLLLWIFGPIPMFVCSVIMVLLLHRLDSNSTPLHQFQPAKSHNVLRKIGEENSRIERAIEQHHERLHMDGNRAQG</sequence>
<keyword evidence="1" id="KW-0812">Transmembrane</keyword>
<dbReference type="InterPro" id="IPR006747">
    <property type="entry name" value="DUF599"/>
</dbReference>
<name>A0A4Y1RBV7_PRUDU</name>
<keyword evidence="1" id="KW-0472">Membrane</keyword>
<dbReference type="EMBL" id="AP019300">
    <property type="protein sequence ID" value="BBH01721.1"/>
    <property type="molecule type" value="Genomic_DNA"/>
</dbReference>
<protein>
    <recommendedName>
        <fullName evidence="3">Transmembrane protein</fullName>
    </recommendedName>
</protein>
<dbReference type="PANTHER" id="PTHR31168">
    <property type="entry name" value="OS02G0292800 PROTEIN"/>
    <property type="match status" value="1"/>
</dbReference>